<feature type="transmembrane region" description="Helical" evidence="1">
    <location>
        <begin position="45"/>
        <end position="69"/>
    </location>
</feature>
<keyword evidence="1" id="KW-0812">Transmembrane</keyword>
<name>A0A5M3XU56_9ACTN</name>
<dbReference type="Proteomes" id="UP000377595">
    <property type="component" value="Unassembled WGS sequence"/>
</dbReference>
<evidence type="ECO:0000256" key="1">
    <source>
        <dbReference type="SAM" id="Phobius"/>
    </source>
</evidence>
<keyword evidence="3" id="KW-1185">Reference proteome</keyword>
<proteinExistence type="predicted"/>
<evidence type="ECO:0000313" key="2">
    <source>
        <dbReference type="EMBL" id="GES24765.1"/>
    </source>
</evidence>
<gene>
    <name evidence="2" type="ORF">Aple_076640</name>
</gene>
<sequence length="82" mass="8021">MLLIVTHEAALVGVADAMLAGGVTTVTLAAVTAALRPLVSAVRVAVPWAVLLVTSGGCVLVALLTSLACAAPAARRTVSCPG</sequence>
<dbReference type="EMBL" id="BLAF01000056">
    <property type="protein sequence ID" value="GES24765.1"/>
    <property type="molecule type" value="Genomic_DNA"/>
</dbReference>
<comment type="caution">
    <text evidence="2">The sequence shown here is derived from an EMBL/GenBank/DDBJ whole genome shotgun (WGS) entry which is preliminary data.</text>
</comment>
<accession>A0A5M3XU56</accession>
<protein>
    <submittedName>
        <fullName evidence="2">Uncharacterized protein</fullName>
    </submittedName>
</protein>
<evidence type="ECO:0000313" key="3">
    <source>
        <dbReference type="Proteomes" id="UP000377595"/>
    </source>
</evidence>
<keyword evidence="1" id="KW-1133">Transmembrane helix</keyword>
<keyword evidence="1" id="KW-0472">Membrane</keyword>
<reference evidence="2 3" key="1">
    <citation type="submission" date="2019-10" db="EMBL/GenBank/DDBJ databases">
        <title>Whole genome shotgun sequence of Acrocarpospora pleiomorpha NBRC 16267.</title>
        <authorList>
            <person name="Ichikawa N."/>
            <person name="Kimura A."/>
            <person name="Kitahashi Y."/>
            <person name="Komaki H."/>
            <person name="Oguchi A."/>
        </authorList>
    </citation>
    <scope>NUCLEOTIDE SEQUENCE [LARGE SCALE GENOMIC DNA]</scope>
    <source>
        <strain evidence="2 3">NBRC 16267</strain>
    </source>
</reference>
<organism evidence="2 3">
    <name type="scientific">Acrocarpospora pleiomorpha</name>
    <dbReference type="NCBI Taxonomy" id="90975"/>
    <lineage>
        <taxon>Bacteria</taxon>
        <taxon>Bacillati</taxon>
        <taxon>Actinomycetota</taxon>
        <taxon>Actinomycetes</taxon>
        <taxon>Streptosporangiales</taxon>
        <taxon>Streptosporangiaceae</taxon>
        <taxon>Acrocarpospora</taxon>
    </lineage>
</organism>
<dbReference type="AlphaFoldDB" id="A0A5M3XU56"/>